<dbReference type="InterPro" id="IPR001564">
    <property type="entry name" value="Nucleoside_diP_kinase"/>
</dbReference>
<dbReference type="FunFam" id="3.30.70.141:FF:000002">
    <property type="entry name" value="Nucleoside diphosphate kinase"/>
    <property type="match status" value="1"/>
</dbReference>
<accession>A0A830HG26</accession>
<evidence type="ECO:0000256" key="6">
    <source>
        <dbReference type="ARBA" id="ARBA00022741"/>
    </source>
</evidence>
<dbReference type="PRINTS" id="PR01243">
    <property type="entry name" value="NUCDPKINASE"/>
</dbReference>
<evidence type="ECO:0000256" key="7">
    <source>
        <dbReference type="ARBA" id="ARBA00022777"/>
    </source>
</evidence>
<dbReference type="GO" id="GO:0006241">
    <property type="term" value="P:CTP biosynthetic process"/>
    <property type="evidence" value="ECO:0007669"/>
    <property type="project" value="InterPro"/>
</dbReference>
<gene>
    <name evidence="13" type="ORF">PPROV_000422300</name>
</gene>
<sequence length="150" mass="16657">MASERSYIMIKPDGVQRNLVGEIIKRFEAKGYKLVGLKMLMVDRGLAEKHYADLSSKPFFSALVDYIISGPVVSMVWEGREVVKMGRTIIGATKPSESAPGTIRGDFCIEVGRNVIHGSDSVESANHEIGLWFPEGVAEYESSQKAWIYE</sequence>
<feature type="binding site" evidence="9">
    <location>
        <position position="87"/>
    </location>
    <ligand>
        <name>ATP</name>
        <dbReference type="ChEBI" id="CHEBI:30616"/>
    </ligand>
</feature>
<comment type="catalytic activity">
    <reaction evidence="2">
        <text>a ribonucleoside 5'-diphosphate + ATP = a ribonucleoside 5'-triphosphate + ADP</text>
        <dbReference type="Rhea" id="RHEA:18113"/>
        <dbReference type="ChEBI" id="CHEBI:30616"/>
        <dbReference type="ChEBI" id="CHEBI:57930"/>
        <dbReference type="ChEBI" id="CHEBI:61557"/>
        <dbReference type="ChEBI" id="CHEBI:456216"/>
        <dbReference type="EC" id="2.7.4.6"/>
    </reaction>
</comment>
<evidence type="ECO:0000256" key="8">
    <source>
        <dbReference type="ARBA" id="ARBA00022840"/>
    </source>
</evidence>
<evidence type="ECO:0000256" key="4">
    <source>
        <dbReference type="ARBA" id="ARBA00008142"/>
    </source>
</evidence>
<feature type="binding site" evidence="9">
    <location>
        <position position="104"/>
    </location>
    <ligand>
        <name>ATP</name>
        <dbReference type="ChEBI" id="CHEBI:30616"/>
    </ligand>
</feature>
<dbReference type="GO" id="GO:0004550">
    <property type="term" value="F:nucleoside diphosphate kinase activity"/>
    <property type="evidence" value="ECO:0007669"/>
    <property type="project" value="UniProtKB-EC"/>
</dbReference>
<evidence type="ECO:0000256" key="11">
    <source>
        <dbReference type="RuleBase" id="RU004013"/>
    </source>
</evidence>
<dbReference type="EMBL" id="BNJQ01000010">
    <property type="protein sequence ID" value="GHP05473.1"/>
    <property type="molecule type" value="Genomic_DNA"/>
</dbReference>
<dbReference type="NCBIfam" id="NF001908">
    <property type="entry name" value="PRK00668.1"/>
    <property type="match status" value="1"/>
</dbReference>
<feature type="binding site" evidence="9">
    <location>
        <position position="114"/>
    </location>
    <ligand>
        <name>ATP</name>
        <dbReference type="ChEBI" id="CHEBI:30616"/>
    </ligand>
</feature>
<keyword evidence="8 11" id="KW-0067">ATP-binding</keyword>
<keyword evidence="7 11" id="KW-0418">Kinase</keyword>
<evidence type="ECO:0000256" key="9">
    <source>
        <dbReference type="PROSITE-ProRule" id="PRU00706"/>
    </source>
</evidence>
<organism evidence="13 14">
    <name type="scientific">Pycnococcus provasolii</name>
    <dbReference type="NCBI Taxonomy" id="41880"/>
    <lineage>
        <taxon>Eukaryota</taxon>
        <taxon>Viridiplantae</taxon>
        <taxon>Chlorophyta</taxon>
        <taxon>Pseudoscourfieldiophyceae</taxon>
        <taxon>Pseudoscourfieldiales</taxon>
        <taxon>Pycnococcaceae</taxon>
        <taxon>Pycnococcus</taxon>
    </lineage>
</organism>
<dbReference type="SUPFAM" id="SSF54919">
    <property type="entry name" value="Nucleoside diphosphate kinase, NDK"/>
    <property type="match status" value="1"/>
</dbReference>
<keyword evidence="5 11" id="KW-0808">Transferase</keyword>
<feature type="binding site" evidence="9">
    <location>
        <position position="93"/>
    </location>
    <ligand>
        <name>ATP</name>
        <dbReference type="ChEBI" id="CHEBI:30616"/>
    </ligand>
</feature>
<dbReference type="PROSITE" id="PS51374">
    <property type="entry name" value="NDPK_LIKE"/>
    <property type="match status" value="1"/>
</dbReference>
<proteinExistence type="inferred from homology"/>
<dbReference type="Gene3D" id="3.30.70.141">
    <property type="entry name" value="Nucleoside diphosphate kinase-like domain"/>
    <property type="match status" value="1"/>
</dbReference>
<dbReference type="PROSITE" id="PS00469">
    <property type="entry name" value="NDPK"/>
    <property type="match status" value="1"/>
</dbReference>
<reference evidence="13" key="1">
    <citation type="submission" date="2020-10" db="EMBL/GenBank/DDBJ databases">
        <title>Unveiling of a novel bifunctional photoreceptor, Dualchrome1, isolated from a cosmopolitan green alga.</title>
        <authorList>
            <person name="Suzuki S."/>
            <person name="Kawachi M."/>
        </authorList>
    </citation>
    <scope>NUCLEOTIDE SEQUENCE</scope>
    <source>
        <strain evidence="13">NIES 2893</strain>
    </source>
</reference>
<evidence type="ECO:0000313" key="14">
    <source>
        <dbReference type="Proteomes" id="UP000660262"/>
    </source>
</evidence>
<evidence type="ECO:0000256" key="10">
    <source>
        <dbReference type="RuleBase" id="RU004011"/>
    </source>
</evidence>
<feature type="binding site" evidence="9">
    <location>
        <position position="59"/>
    </location>
    <ligand>
        <name>ATP</name>
        <dbReference type="ChEBI" id="CHEBI:30616"/>
    </ligand>
</feature>
<dbReference type="InterPro" id="IPR036850">
    <property type="entry name" value="NDK-like_dom_sf"/>
</dbReference>
<evidence type="ECO:0000256" key="5">
    <source>
        <dbReference type="ARBA" id="ARBA00022679"/>
    </source>
</evidence>
<dbReference type="EC" id="2.7.4.6" evidence="11"/>
<dbReference type="Proteomes" id="UP000660262">
    <property type="component" value="Unassembled WGS sequence"/>
</dbReference>
<dbReference type="GO" id="GO:0006183">
    <property type="term" value="P:GTP biosynthetic process"/>
    <property type="evidence" value="ECO:0007669"/>
    <property type="project" value="InterPro"/>
</dbReference>
<comment type="similarity">
    <text evidence="4 9 10">Belongs to the NDK family.</text>
</comment>
<dbReference type="AlphaFoldDB" id="A0A830HG26"/>
<evidence type="ECO:0000256" key="2">
    <source>
        <dbReference type="ARBA" id="ARBA00000937"/>
    </source>
</evidence>
<evidence type="ECO:0000256" key="1">
    <source>
        <dbReference type="ARBA" id="ARBA00000082"/>
    </source>
</evidence>
<dbReference type="GO" id="GO:0005524">
    <property type="term" value="F:ATP binding"/>
    <property type="evidence" value="ECO:0007669"/>
    <property type="project" value="UniProtKB-KW"/>
</dbReference>
<dbReference type="SMART" id="SM00562">
    <property type="entry name" value="NDK"/>
    <property type="match status" value="1"/>
</dbReference>
<evidence type="ECO:0000313" key="13">
    <source>
        <dbReference type="EMBL" id="GHP05473.1"/>
    </source>
</evidence>
<comment type="catalytic activity">
    <reaction evidence="1 11">
        <text>a 2'-deoxyribonucleoside 5'-diphosphate + ATP = a 2'-deoxyribonucleoside 5'-triphosphate + ADP</text>
        <dbReference type="Rhea" id="RHEA:44640"/>
        <dbReference type="ChEBI" id="CHEBI:30616"/>
        <dbReference type="ChEBI" id="CHEBI:61560"/>
        <dbReference type="ChEBI" id="CHEBI:73316"/>
        <dbReference type="ChEBI" id="CHEBI:456216"/>
        <dbReference type="EC" id="2.7.4.6"/>
    </reaction>
</comment>
<dbReference type="InterPro" id="IPR034907">
    <property type="entry name" value="NDK-like_dom"/>
</dbReference>
<dbReference type="HAMAP" id="MF_00451">
    <property type="entry name" value="NDP_kinase"/>
    <property type="match status" value="1"/>
</dbReference>
<comment type="caution">
    <text evidence="13">The sequence shown here is derived from an EMBL/GenBank/DDBJ whole genome shotgun (WGS) entry which is preliminary data.</text>
</comment>
<feature type="domain" description="Nucleoside diphosphate kinase-like" evidence="12">
    <location>
        <begin position="3"/>
        <end position="139"/>
    </location>
</feature>
<keyword evidence="6 11" id="KW-0547">Nucleotide-binding</keyword>
<evidence type="ECO:0000259" key="12">
    <source>
        <dbReference type="SMART" id="SM00562"/>
    </source>
</evidence>
<dbReference type="CDD" id="cd04413">
    <property type="entry name" value="NDPk_I"/>
    <property type="match status" value="1"/>
</dbReference>
<dbReference type="Pfam" id="PF00334">
    <property type="entry name" value="NDK"/>
    <property type="match status" value="1"/>
</dbReference>
<dbReference type="PANTHER" id="PTHR11349">
    <property type="entry name" value="NUCLEOSIDE DIPHOSPHATE KINASE"/>
    <property type="match status" value="1"/>
</dbReference>
<dbReference type="GO" id="GO:0006228">
    <property type="term" value="P:UTP biosynthetic process"/>
    <property type="evidence" value="ECO:0007669"/>
    <property type="project" value="InterPro"/>
</dbReference>
<comment type="cofactor">
    <cofactor evidence="3">
        <name>Mg(2+)</name>
        <dbReference type="ChEBI" id="CHEBI:18420"/>
    </cofactor>
</comment>
<keyword evidence="14" id="KW-1185">Reference proteome</keyword>
<feature type="binding site" evidence="9">
    <location>
        <position position="11"/>
    </location>
    <ligand>
        <name>ATP</name>
        <dbReference type="ChEBI" id="CHEBI:30616"/>
    </ligand>
</feature>
<protein>
    <recommendedName>
        <fullName evidence="11">Nucleoside diphosphate kinase</fullName>
        <ecNumber evidence="11">2.7.4.6</ecNumber>
    </recommendedName>
</protein>
<dbReference type="OrthoDB" id="2162449at2759"/>
<feature type="active site" description="Pros-phosphohistidine intermediate" evidence="9">
    <location>
        <position position="117"/>
    </location>
</feature>
<name>A0A830HG26_9CHLO</name>
<dbReference type="InterPro" id="IPR023005">
    <property type="entry name" value="Nucleoside_diP_kinase_AS"/>
</dbReference>
<evidence type="ECO:0000256" key="3">
    <source>
        <dbReference type="ARBA" id="ARBA00001946"/>
    </source>
</evidence>